<organism evidence="1">
    <name type="scientific">Microvirga ossetica</name>
    <dbReference type="NCBI Taxonomy" id="1882682"/>
    <lineage>
        <taxon>Bacteria</taxon>
        <taxon>Pseudomonadati</taxon>
        <taxon>Pseudomonadota</taxon>
        <taxon>Alphaproteobacteria</taxon>
        <taxon>Hyphomicrobiales</taxon>
        <taxon>Methylobacteriaceae</taxon>
        <taxon>Microvirga</taxon>
    </lineage>
</organism>
<name>A0A1B2ENL5_9HYPH</name>
<gene>
    <name evidence="1" type="ORF">BB934_04025</name>
</gene>
<dbReference type="AlphaFoldDB" id="A0A1B2ENL5"/>
<dbReference type="KEGG" id="moc:BB934_04025"/>
<accession>A0A1B2ENL5</accession>
<dbReference type="OrthoDB" id="7220345at2"/>
<reference evidence="1" key="1">
    <citation type="submission" date="2016-07" db="EMBL/GenBank/DDBJ databases">
        <title>Microvirga ossetica sp. nov. a new species of rhizobia isolated from root nodules of the legume species Vicia alpestris Steven originated from North Ossetia region in the Caucasus.</title>
        <authorList>
            <person name="Safronova V.I."/>
            <person name="Kuznetsova I.G."/>
            <person name="Sazanova A.L."/>
            <person name="Belimov A."/>
            <person name="Andronov E."/>
            <person name="Osledkin Y.S."/>
            <person name="Onishchuk O.P."/>
            <person name="Kurchak O.N."/>
            <person name="Shaposhnikov A.I."/>
            <person name="Willems A."/>
            <person name="Tikhonovich I.A."/>
        </authorList>
    </citation>
    <scope>NUCLEOTIDE SEQUENCE [LARGE SCALE GENOMIC DNA]</scope>
    <source>
        <strain evidence="1">V5/3M</strain>
    </source>
</reference>
<protein>
    <recommendedName>
        <fullName evidence="2">Helix-turn-helix domain-containing protein</fullName>
    </recommendedName>
</protein>
<dbReference type="EMBL" id="CP016616">
    <property type="protein sequence ID" value="ANY81575.1"/>
    <property type="molecule type" value="Genomic_DNA"/>
</dbReference>
<sequence>MTTAHSPKHPLPPGCLPRGLSEEQAAYYIGVKSIETFRKMICDGEMPQPRKARGRNSWDIRDLDDYYDRLPYREETNGLISISTTTVTHDNMWD</sequence>
<evidence type="ECO:0008006" key="2">
    <source>
        <dbReference type="Google" id="ProtNLM"/>
    </source>
</evidence>
<evidence type="ECO:0000313" key="1">
    <source>
        <dbReference type="EMBL" id="ANY81575.1"/>
    </source>
</evidence>
<proteinExistence type="predicted"/>